<sequence length="240" mass="26110">MTLKLLVRQFVFACLLGTAVWGTEAAASGLQVSPVSLTLTGNQNAGGLWLSNQGDNIVNAQVRVYHWSQSNFADTLSSSQGLVVSPPMLTLAPGARQLIRIIRVGAPPNNVEDAYRLAIDELPPATLQKNKLEFVLHYSLPVFIQPASNPPTSVKLQWTLRHIGNSDFLEVNNQGNSHAQLSAITYISPNGARKVITPGLLGYVLPGMTMRWILPVSNEYLNRGSKIEVSINGEKTLQDL</sequence>
<dbReference type="RefSeq" id="WP_017492170.1">
    <property type="nucleotide sequence ID" value="NZ_CAUQAZ010000095.1"/>
</dbReference>
<dbReference type="Proteomes" id="UP000192536">
    <property type="component" value="Unassembled WGS sequence"/>
</dbReference>
<dbReference type="PANTHER" id="PTHR30251">
    <property type="entry name" value="PILUS ASSEMBLY CHAPERONE"/>
    <property type="match status" value="1"/>
</dbReference>
<dbReference type="GeneID" id="93566338"/>
<accession>A0A1X0WC29</accession>
<keyword evidence="3" id="KW-1185">Reference proteome</keyword>
<dbReference type="InterPro" id="IPR008962">
    <property type="entry name" value="PapD-like_sf"/>
</dbReference>
<evidence type="ECO:0000313" key="2">
    <source>
        <dbReference type="EMBL" id="ORJ24347.1"/>
    </source>
</evidence>
<dbReference type="GO" id="GO:0030288">
    <property type="term" value="C:outer membrane-bounded periplasmic space"/>
    <property type="evidence" value="ECO:0007669"/>
    <property type="project" value="InterPro"/>
</dbReference>
<dbReference type="GO" id="GO:0071555">
    <property type="term" value="P:cell wall organization"/>
    <property type="evidence" value="ECO:0007669"/>
    <property type="project" value="InterPro"/>
</dbReference>
<dbReference type="PANTHER" id="PTHR30251:SF4">
    <property type="entry name" value="SLR1668 PROTEIN"/>
    <property type="match status" value="1"/>
</dbReference>
<evidence type="ECO:0000313" key="3">
    <source>
        <dbReference type="Proteomes" id="UP000192536"/>
    </source>
</evidence>
<reference evidence="2 3" key="1">
    <citation type="journal article" date="2017" name="Int. J. Syst. Evol. Microbiol.">
        <title>Rouxiella badensis sp. nov. and Rouxiella silvae sp. nov. isolated from peat bog soil in Germany and emendation of the genus description.</title>
        <authorList>
            <person name="Le Fleche-Mateos A."/>
            <person name="Kugler J.H."/>
            <person name="Hansen S.H."/>
            <person name="Syldatk C."/>
            <person name="Hausmann R."/>
            <person name="Lomprez F."/>
            <person name="Vandenbogaert M."/>
            <person name="Manuguerra J.C."/>
            <person name="Grimont P.A."/>
        </authorList>
    </citation>
    <scope>NUCLEOTIDE SEQUENCE [LARGE SCALE GENOMIC DNA]</scope>
    <source>
        <strain evidence="2 3">DSM 100043</strain>
    </source>
</reference>
<dbReference type="Pfam" id="PF00345">
    <property type="entry name" value="PapD_N"/>
    <property type="match status" value="1"/>
</dbReference>
<dbReference type="InterPro" id="IPR013783">
    <property type="entry name" value="Ig-like_fold"/>
</dbReference>
<dbReference type="STRING" id="1646377.BS640_16540"/>
<dbReference type="Gene3D" id="2.60.40.10">
    <property type="entry name" value="Immunoglobulins"/>
    <property type="match status" value="1"/>
</dbReference>
<name>A0A1X0WC29_9GAMM</name>
<dbReference type="InterPro" id="IPR050643">
    <property type="entry name" value="Periplasmic_pilus_chap"/>
</dbReference>
<dbReference type="EMBL" id="MRWE01000030">
    <property type="protein sequence ID" value="ORJ24347.1"/>
    <property type="molecule type" value="Genomic_DNA"/>
</dbReference>
<feature type="domain" description="Pili assembly chaperone N-terminal" evidence="1">
    <location>
        <begin position="29"/>
        <end position="148"/>
    </location>
</feature>
<dbReference type="AlphaFoldDB" id="A0A1X0WC29"/>
<dbReference type="InterPro" id="IPR016147">
    <property type="entry name" value="Pili_assmbl_chaperone_N"/>
</dbReference>
<comment type="caution">
    <text evidence="2">The sequence shown here is derived from an EMBL/GenBank/DDBJ whole genome shotgun (WGS) entry which is preliminary data.</text>
</comment>
<proteinExistence type="predicted"/>
<protein>
    <submittedName>
        <fullName evidence="2">Pilus assembly protein PapD</fullName>
    </submittedName>
</protein>
<evidence type="ECO:0000259" key="1">
    <source>
        <dbReference type="Pfam" id="PF00345"/>
    </source>
</evidence>
<gene>
    <name evidence="2" type="ORF">BS640_16540</name>
</gene>
<organism evidence="2 3">
    <name type="scientific">Rouxiella badensis</name>
    <dbReference type="NCBI Taxonomy" id="1646377"/>
    <lineage>
        <taxon>Bacteria</taxon>
        <taxon>Pseudomonadati</taxon>
        <taxon>Pseudomonadota</taxon>
        <taxon>Gammaproteobacteria</taxon>
        <taxon>Enterobacterales</taxon>
        <taxon>Yersiniaceae</taxon>
        <taxon>Rouxiella</taxon>
    </lineage>
</organism>
<dbReference type="SUPFAM" id="SSF49354">
    <property type="entry name" value="PapD-like"/>
    <property type="match status" value="1"/>
</dbReference>